<dbReference type="InterPro" id="IPR011009">
    <property type="entry name" value="Kinase-like_dom_sf"/>
</dbReference>
<evidence type="ECO:0000256" key="16">
    <source>
        <dbReference type="ARBA" id="ARBA00024113"/>
    </source>
</evidence>
<dbReference type="GO" id="GO:0007010">
    <property type="term" value="P:cytoskeleton organization"/>
    <property type="evidence" value="ECO:0007669"/>
    <property type="project" value="UniProtKB-ARBA"/>
</dbReference>
<feature type="binding site" evidence="21">
    <location>
        <position position="520"/>
    </location>
    <ligand>
        <name>ATP</name>
        <dbReference type="ChEBI" id="CHEBI:30616"/>
    </ligand>
</feature>
<protein>
    <recommendedName>
        <fullName evidence="16">cGMP-dependent protein kinase</fullName>
        <ecNumber evidence="4">2.7.11.1</ecNumber>
        <ecNumber evidence="3">2.7.11.12</ecNumber>
    </recommendedName>
</protein>
<comment type="catalytic activity">
    <reaction evidence="19">
        <text>L-threonyl-[protein] + ATP = O-phospho-L-threonyl-[protein] + ADP + H(+)</text>
        <dbReference type="Rhea" id="RHEA:46608"/>
        <dbReference type="Rhea" id="RHEA-COMP:11060"/>
        <dbReference type="Rhea" id="RHEA-COMP:11605"/>
        <dbReference type="ChEBI" id="CHEBI:15378"/>
        <dbReference type="ChEBI" id="CHEBI:30013"/>
        <dbReference type="ChEBI" id="CHEBI:30616"/>
        <dbReference type="ChEBI" id="CHEBI:61977"/>
        <dbReference type="ChEBI" id="CHEBI:456216"/>
        <dbReference type="EC" id="2.7.11.1"/>
    </reaction>
</comment>
<dbReference type="SMART" id="SM00220">
    <property type="entry name" value="S_TKc"/>
    <property type="match status" value="1"/>
</dbReference>
<keyword evidence="13 21" id="KW-0067">ATP-binding</keyword>
<evidence type="ECO:0000256" key="22">
    <source>
        <dbReference type="SAM" id="MobiDB-lite"/>
    </source>
</evidence>
<dbReference type="GO" id="GO:0005952">
    <property type="term" value="C:cAMP-dependent protein kinase complex"/>
    <property type="evidence" value="ECO:0007669"/>
    <property type="project" value="TreeGrafter"/>
</dbReference>
<evidence type="ECO:0000256" key="3">
    <source>
        <dbReference type="ARBA" id="ARBA00012428"/>
    </source>
</evidence>
<dbReference type="EC" id="2.7.11.12" evidence="3"/>
<dbReference type="Gene3D" id="1.10.510.10">
    <property type="entry name" value="Transferase(Phosphotransferase) domain 1"/>
    <property type="match status" value="1"/>
</dbReference>
<evidence type="ECO:0000256" key="4">
    <source>
        <dbReference type="ARBA" id="ARBA00012513"/>
    </source>
</evidence>
<dbReference type="Pfam" id="PF00027">
    <property type="entry name" value="cNMP_binding"/>
    <property type="match status" value="3"/>
</dbReference>
<feature type="domain" description="AGC-kinase C-terminal" evidence="25">
    <location>
        <begin position="740"/>
        <end position="796"/>
    </location>
</feature>
<dbReference type="InterPro" id="IPR018488">
    <property type="entry name" value="cNMP-bd_CS"/>
</dbReference>
<evidence type="ECO:0000256" key="18">
    <source>
        <dbReference type="ARBA" id="ARBA00047462"/>
    </source>
</evidence>
<dbReference type="AlphaFoldDB" id="A0AA36NAI8"/>
<evidence type="ECO:0000256" key="15">
    <source>
        <dbReference type="ARBA" id="ARBA00022992"/>
    </source>
</evidence>
<dbReference type="InterPro" id="IPR000719">
    <property type="entry name" value="Prot_kinase_dom"/>
</dbReference>
<feature type="region of interest" description="Disordered" evidence="22">
    <location>
        <begin position="775"/>
        <end position="796"/>
    </location>
</feature>
<evidence type="ECO:0000256" key="11">
    <source>
        <dbReference type="ARBA" id="ARBA00022741"/>
    </source>
</evidence>
<keyword evidence="7" id="KW-0140">cGMP</keyword>
<evidence type="ECO:0000256" key="13">
    <source>
        <dbReference type="ARBA" id="ARBA00022840"/>
    </source>
</evidence>
<dbReference type="GO" id="GO:0004691">
    <property type="term" value="F:cAMP-dependent protein kinase activity"/>
    <property type="evidence" value="ECO:0007669"/>
    <property type="project" value="TreeGrafter"/>
</dbReference>
<dbReference type="CDD" id="cd00038">
    <property type="entry name" value="CAP_ED"/>
    <property type="match status" value="3"/>
</dbReference>
<dbReference type="PANTHER" id="PTHR24353">
    <property type="entry name" value="CYCLIC NUCLEOTIDE-DEPENDENT PROTEIN KINASE"/>
    <property type="match status" value="1"/>
</dbReference>
<comment type="catalytic activity">
    <reaction evidence="20">
        <text>L-seryl-[protein] + ATP = O-phospho-L-seryl-[protein] + ADP + H(+)</text>
        <dbReference type="Rhea" id="RHEA:17989"/>
        <dbReference type="Rhea" id="RHEA-COMP:9863"/>
        <dbReference type="Rhea" id="RHEA-COMP:11604"/>
        <dbReference type="ChEBI" id="CHEBI:15378"/>
        <dbReference type="ChEBI" id="CHEBI:29999"/>
        <dbReference type="ChEBI" id="CHEBI:30616"/>
        <dbReference type="ChEBI" id="CHEBI:83421"/>
        <dbReference type="ChEBI" id="CHEBI:456216"/>
        <dbReference type="EC" id="2.7.11.1"/>
    </reaction>
</comment>
<accession>A0AA36NAI8</accession>
<evidence type="ECO:0000256" key="10">
    <source>
        <dbReference type="ARBA" id="ARBA00022723"/>
    </source>
</evidence>
<keyword evidence="12" id="KW-0418">Kinase</keyword>
<evidence type="ECO:0000259" key="24">
    <source>
        <dbReference type="PROSITE" id="PS50042"/>
    </source>
</evidence>
<evidence type="ECO:0000256" key="7">
    <source>
        <dbReference type="ARBA" id="ARBA00022535"/>
    </source>
</evidence>
<name>A0AA36NAI8_9DINO</name>
<dbReference type="EC" id="2.7.11.1" evidence="4"/>
<comment type="catalytic activity">
    <reaction evidence="17">
        <text>L-threonyl-[protein] + ATP = O-phospho-L-threonyl-[protein] + ADP + H(+)</text>
        <dbReference type="Rhea" id="RHEA:46608"/>
        <dbReference type="Rhea" id="RHEA-COMP:11060"/>
        <dbReference type="Rhea" id="RHEA-COMP:11605"/>
        <dbReference type="ChEBI" id="CHEBI:15378"/>
        <dbReference type="ChEBI" id="CHEBI:30013"/>
        <dbReference type="ChEBI" id="CHEBI:30616"/>
        <dbReference type="ChEBI" id="CHEBI:61977"/>
        <dbReference type="ChEBI" id="CHEBI:456216"/>
        <dbReference type="EC" id="2.7.11.12"/>
    </reaction>
</comment>
<evidence type="ECO:0000256" key="19">
    <source>
        <dbReference type="ARBA" id="ARBA00047899"/>
    </source>
</evidence>
<evidence type="ECO:0000256" key="9">
    <source>
        <dbReference type="ARBA" id="ARBA00022679"/>
    </source>
</evidence>
<dbReference type="Proteomes" id="UP001178507">
    <property type="component" value="Unassembled WGS sequence"/>
</dbReference>
<dbReference type="GO" id="GO:0046872">
    <property type="term" value="F:metal ion binding"/>
    <property type="evidence" value="ECO:0007669"/>
    <property type="project" value="UniProtKB-KW"/>
</dbReference>
<dbReference type="GO" id="GO:0004692">
    <property type="term" value="F:cGMP-dependent protein kinase activity"/>
    <property type="evidence" value="ECO:0007669"/>
    <property type="project" value="UniProtKB-EC"/>
</dbReference>
<evidence type="ECO:0000256" key="21">
    <source>
        <dbReference type="PROSITE-ProRule" id="PRU10141"/>
    </source>
</evidence>
<keyword evidence="5" id="KW-0963">Cytoplasm</keyword>
<keyword evidence="10" id="KW-0479">Metal-binding</keyword>
<dbReference type="SUPFAM" id="SSF51206">
    <property type="entry name" value="cAMP-binding domain-like"/>
    <property type="match status" value="3"/>
</dbReference>
<comment type="cofactor">
    <cofactor evidence="1">
        <name>Mg(2+)</name>
        <dbReference type="ChEBI" id="CHEBI:18420"/>
    </cofactor>
</comment>
<dbReference type="PROSITE" id="PS50042">
    <property type="entry name" value="CNMP_BINDING_3"/>
    <property type="match status" value="3"/>
</dbReference>
<evidence type="ECO:0000313" key="27">
    <source>
        <dbReference type="Proteomes" id="UP001178507"/>
    </source>
</evidence>
<dbReference type="FunFam" id="1.10.510.10:FF:000024">
    <property type="entry name" value="Probable serine/threonine-protein kinase cot-1"/>
    <property type="match status" value="1"/>
</dbReference>
<proteinExistence type="inferred from homology"/>
<keyword evidence="6" id="KW-0723">Serine/threonine-protein kinase</keyword>
<dbReference type="PROSITE" id="PS00888">
    <property type="entry name" value="CNMP_BINDING_1"/>
    <property type="match status" value="1"/>
</dbReference>
<dbReference type="InterPro" id="IPR017441">
    <property type="entry name" value="Protein_kinase_ATP_BS"/>
</dbReference>
<keyword evidence="8" id="KW-0597">Phosphoprotein</keyword>
<evidence type="ECO:0000256" key="14">
    <source>
        <dbReference type="ARBA" id="ARBA00022842"/>
    </source>
</evidence>
<evidence type="ECO:0000256" key="8">
    <source>
        <dbReference type="ARBA" id="ARBA00022553"/>
    </source>
</evidence>
<comment type="catalytic activity">
    <reaction evidence="18">
        <text>L-seryl-[protein] + ATP = O-phospho-L-seryl-[protein] + ADP + H(+)</text>
        <dbReference type="Rhea" id="RHEA:17989"/>
        <dbReference type="Rhea" id="RHEA-COMP:9863"/>
        <dbReference type="Rhea" id="RHEA-COMP:11604"/>
        <dbReference type="ChEBI" id="CHEBI:15378"/>
        <dbReference type="ChEBI" id="CHEBI:29999"/>
        <dbReference type="ChEBI" id="CHEBI:30616"/>
        <dbReference type="ChEBI" id="CHEBI:83421"/>
        <dbReference type="ChEBI" id="CHEBI:456216"/>
        <dbReference type="EC" id="2.7.11.12"/>
    </reaction>
</comment>
<dbReference type="InterPro" id="IPR000595">
    <property type="entry name" value="cNMP-bd_dom"/>
</dbReference>
<keyword evidence="14" id="KW-0460">Magnesium</keyword>
<dbReference type="PROSITE" id="PS00889">
    <property type="entry name" value="CNMP_BINDING_2"/>
    <property type="match status" value="3"/>
</dbReference>
<keyword evidence="11 21" id="KW-0547">Nucleotide-binding</keyword>
<keyword evidence="9" id="KW-0808">Transferase</keyword>
<dbReference type="EMBL" id="CAUJNA010003229">
    <property type="protein sequence ID" value="CAJ1396381.1"/>
    <property type="molecule type" value="Genomic_DNA"/>
</dbReference>
<sequence>MGSAQCKCNSDCKSRIEERLDEDIEDSILSVVSSRTLGSAEVLECLHKVQLFTRLPEDLLPTLAPLCDVRDYLPGDVVIEQGDDGHELFVIRKGITSVQVNGHEVAQLKDGDYFGENSLLRDEPRTATIVAKAPLSTIIVQREKFDELGLREKLVFKTRKAIGGGFLETSAAKPPCLKSNDDRAVMEMALKNNSNLQGLVALDDKSIHRLIDCAWKEEVKAGLDVITEGDLNASFFYIVKSGKFEVLQRVDEKAAQRVGQLKAGSSFGELALIFTAPRAATVKALVDAELWVMDRSDFKQILADRSDKCQEYVAYLDKVDLLKAHLKTAEKEALAKSLTEMTFSEGESIFEQGEKGESFYILIEGQVSVIKDGVEQIKLTATGQEARHFGERALMTNEPRAATIKVTSSTAKTLRLDRVSFEMLLGSLEELKKMGNDRPAVVMNPQAKMFRNASLLRSASHIGTAGGDREAQDIGPIERKHLKPVGMLGCGGFGCVELVEHELTGETYALKAMSKGYIVKCGMKQSVLTEKAVQMMCDSLFIVRLFETYKNDVTLYFLLEAALGGELYATYNKKGFFGKENFVRFYAAGVVMAFDHLHGKKILYRDLKPENLLLNEKGNIKLADMGLAKICIGKTYTACGTPDYFAPELIASTGHTIAVDWWTLGIFIFELMSGHPPFESSYPMQTYQKIMRGINKVAFPPKCKGPAEELIKHLCRPEPSDRLPMKKGGSRNLKAHAFYRTFDWSSFETLKMSPPYRPLVQSKRDLSNFAQSKELPPILPYEDDGSNWDGDFPTCS</sequence>
<dbReference type="PROSITE" id="PS51285">
    <property type="entry name" value="AGC_KINASE_CTER"/>
    <property type="match status" value="1"/>
</dbReference>
<dbReference type="PROSITE" id="PS00108">
    <property type="entry name" value="PROTEIN_KINASE_ST"/>
    <property type="match status" value="1"/>
</dbReference>
<dbReference type="SMART" id="SM00100">
    <property type="entry name" value="cNMP"/>
    <property type="match status" value="3"/>
</dbReference>
<organism evidence="26 27">
    <name type="scientific">Effrenium voratum</name>
    <dbReference type="NCBI Taxonomy" id="2562239"/>
    <lineage>
        <taxon>Eukaryota</taxon>
        <taxon>Sar</taxon>
        <taxon>Alveolata</taxon>
        <taxon>Dinophyceae</taxon>
        <taxon>Suessiales</taxon>
        <taxon>Symbiodiniaceae</taxon>
        <taxon>Effrenium</taxon>
    </lineage>
</organism>
<evidence type="ECO:0000313" key="26">
    <source>
        <dbReference type="EMBL" id="CAJ1396381.1"/>
    </source>
</evidence>
<gene>
    <name evidence="26" type="ORF">EVOR1521_LOCUS20631</name>
</gene>
<dbReference type="PANTHER" id="PTHR24353:SF37">
    <property type="entry name" value="CAMP-DEPENDENT PROTEIN KINASE CATALYTIC SUBUNIT PRKX"/>
    <property type="match status" value="1"/>
</dbReference>
<dbReference type="GO" id="GO:0005524">
    <property type="term" value="F:ATP binding"/>
    <property type="evidence" value="ECO:0007669"/>
    <property type="project" value="UniProtKB-UniRule"/>
</dbReference>
<evidence type="ECO:0000256" key="12">
    <source>
        <dbReference type="ARBA" id="ARBA00022777"/>
    </source>
</evidence>
<dbReference type="PRINTS" id="PR00103">
    <property type="entry name" value="CAMPKINASE"/>
</dbReference>
<feature type="domain" description="Protein kinase" evidence="23">
    <location>
        <begin position="482"/>
        <end position="739"/>
    </location>
</feature>
<dbReference type="Gene3D" id="3.30.200.20">
    <property type="entry name" value="Phosphorylase Kinase, domain 1"/>
    <property type="match status" value="1"/>
</dbReference>
<dbReference type="Pfam" id="PF00069">
    <property type="entry name" value="Pkinase"/>
    <property type="match status" value="1"/>
</dbReference>
<dbReference type="InterPro" id="IPR014710">
    <property type="entry name" value="RmlC-like_jellyroll"/>
</dbReference>
<evidence type="ECO:0000256" key="17">
    <source>
        <dbReference type="ARBA" id="ARBA00047298"/>
    </source>
</evidence>
<dbReference type="PROSITE" id="PS00107">
    <property type="entry name" value="PROTEIN_KINASE_ATP"/>
    <property type="match status" value="1"/>
</dbReference>
<dbReference type="GO" id="GO:0030553">
    <property type="term" value="F:cGMP binding"/>
    <property type="evidence" value="ECO:0007669"/>
    <property type="project" value="UniProtKB-KW"/>
</dbReference>
<dbReference type="Gene3D" id="2.60.120.10">
    <property type="entry name" value="Jelly Rolls"/>
    <property type="match status" value="3"/>
</dbReference>
<feature type="domain" description="Cyclic nucleotide-binding" evidence="24">
    <location>
        <begin position="198"/>
        <end position="302"/>
    </location>
</feature>
<evidence type="ECO:0000256" key="20">
    <source>
        <dbReference type="ARBA" id="ARBA00048679"/>
    </source>
</evidence>
<evidence type="ECO:0000256" key="2">
    <source>
        <dbReference type="ARBA" id="ARBA00006352"/>
    </source>
</evidence>
<feature type="domain" description="Cyclic nucleotide-binding" evidence="24">
    <location>
        <begin position="322"/>
        <end position="433"/>
    </location>
</feature>
<dbReference type="SUPFAM" id="SSF56112">
    <property type="entry name" value="Protein kinase-like (PK-like)"/>
    <property type="match status" value="1"/>
</dbReference>
<evidence type="ECO:0000256" key="5">
    <source>
        <dbReference type="ARBA" id="ARBA00022490"/>
    </source>
</evidence>
<evidence type="ECO:0000256" key="1">
    <source>
        <dbReference type="ARBA" id="ARBA00001946"/>
    </source>
</evidence>
<evidence type="ECO:0000259" key="23">
    <source>
        <dbReference type="PROSITE" id="PS50011"/>
    </source>
</evidence>
<feature type="domain" description="Cyclic nucleotide-binding" evidence="24">
    <location>
        <begin position="51"/>
        <end position="148"/>
    </location>
</feature>
<comment type="caution">
    <text evidence="26">The sequence shown here is derived from an EMBL/GenBank/DDBJ whole genome shotgun (WGS) entry which is preliminary data.</text>
</comment>
<keyword evidence="27" id="KW-1185">Reference proteome</keyword>
<evidence type="ECO:0000256" key="6">
    <source>
        <dbReference type="ARBA" id="ARBA00022527"/>
    </source>
</evidence>
<dbReference type="InterPro" id="IPR000961">
    <property type="entry name" value="AGC-kinase_C"/>
</dbReference>
<reference evidence="26" key="1">
    <citation type="submission" date="2023-08" db="EMBL/GenBank/DDBJ databases">
        <authorList>
            <person name="Chen Y."/>
            <person name="Shah S."/>
            <person name="Dougan E. K."/>
            <person name="Thang M."/>
            <person name="Chan C."/>
        </authorList>
    </citation>
    <scope>NUCLEOTIDE SEQUENCE</scope>
</reference>
<keyword evidence="15" id="KW-0142">cGMP-binding</keyword>
<comment type="similarity">
    <text evidence="2">Belongs to the protein kinase superfamily. AGC Ser/Thr protein kinase family. cGMP subfamily.</text>
</comment>
<dbReference type="PROSITE" id="PS50011">
    <property type="entry name" value="PROTEIN_KINASE_DOM"/>
    <property type="match status" value="1"/>
</dbReference>
<evidence type="ECO:0000259" key="25">
    <source>
        <dbReference type="PROSITE" id="PS51285"/>
    </source>
</evidence>
<dbReference type="InterPro" id="IPR018490">
    <property type="entry name" value="cNMP-bd_dom_sf"/>
</dbReference>
<dbReference type="InterPro" id="IPR008271">
    <property type="entry name" value="Ser/Thr_kinase_AS"/>
</dbReference>